<organism evidence="1 2">
    <name type="scientific">Aquabacterium lacunae</name>
    <dbReference type="NCBI Taxonomy" id="2528630"/>
    <lineage>
        <taxon>Bacteria</taxon>
        <taxon>Pseudomonadati</taxon>
        <taxon>Pseudomonadota</taxon>
        <taxon>Betaproteobacteria</taxon>
        <taxon>Burkholderiales</taxon>
        <taxon>Aquabacterium</taxon>
    </lineage>
</organism>
<sequence>MLLGMAGLAGISMLTRSFFFISRADWRLPAWVERGLKYAPLAALAAVVAPDILLVQGQWQPHWQDPRWPAAVLAMAWAAWRRDMLGTIVVGMGVLTFCRVVLGWPL</sequence>
<comment type="caution">
    <text evidence="1">The sequence shown here is derived from an EMBL/GenBank/DDBJ whole genome shotgun (WGS) entry which is preliminary data.</text>
</comment>
<dbReference type="Pfam" id="PF05437">
    <property type="entry name" value="AzlD"/>
    <property type="match status" value="1"/>
</dbReference>
<dbReference type="EMBL" id="SIXI01000003">
    <property type="protein sequence ID" value="TBO31558.1"/>
    <property type="molecule type" value="Genomic_DNA"/>
</dbReference>
<gene>
    <name evidence="1" type="ORF">EYS42_09805</name>
</gene>
<evidence type="ECO:0000313" key="2">
    <source>
        <dbReference type="Proteomes" id="UP000292120"/>
    </source>
</evidence>
<dbReference type="AlphaFoldDB" id="A0A4V2JFW6"/>
<reference evidence="1 2" key="1">
    <citation type="submission" date="2019-02" db="EMBL/GenBank/DDBJ databases">
        <title>Aquabacterium sp. strain KMB7.</title>
        <authorList>
            <person name="Chen W.-M."/>
        </authorList>
    </citation>
    <scope>NUCLEOTIDE SEQUENCE [LARGE SCALE GENOMIC DNA]</scope>
    <source>
        <strain evidence="1 2">KMB7</strain>
    </source>
</reference>
<protein>
    <submittedName>
        <fullName evidence="1">AzlD domain-containing protein</fullName>
    </submittedName>
</protein>
<proteinExistence type="predicted"/>
<evidence type="ECO:0000313" key="1">
    <source>
        <dbReference type="EMBL" id="TBO31558.1"/>
    </source>
</evidence>
<dbReference type="InterPro" id="IPR008407">
    <property type="entry name" value="Brnchd-chn_aa_trnsp_AzlD"/>
</dbReference>
<name>A0A4V2JFW6_9BURK</name>
<keyword evidence="2" id="KW-1185">Reference proteome</keyword>
<dbReference type="OrthoDB" id="515103at2"/>
<dbReference type="Proteomes" id="UP000292120">
    <property type="component" value="Unassembled WGS sequence"/>
</dbReference>
<accession>A0A4V2JFW6</accession>